<comment type="caution">
    <text evidence="1">The sequence shown here is derived from an EMBL/GenBank/DDBJ whole genome shotgun (WGS) entry which is preliminary data.</text>
</comment>
<dbReference type="EMBL" id="JACIBX010000003">
    <property type="protein sequence ID" value="MBB3711770.1"/>
    <property type="molecule type" value="Genomic_DNA"/>
</dbReference>
<accession>A0ABR6HMU1</accession>
<sequence length="230" mass="23906">MVLAVTLQRLLDDPERAWSVEEALVLDALRRSSTALDEASPKELADYMAGLEPEQLRGVISNVKGIYHELLFAAAENADGDAVFARLPEATNHPGSDVEFVVNGEVIGAVQLKAVAAPEHVYEHLANYPGIEVLSTEEVAAMIPGVSGSGFANTELEAEVRAAFGALPGESLPQDLLEAAGASLFVSAALTARGALRAGRVEPRALKAAMGNLGVGLTTALALDVLLGGV</sequence>
<dbReference type="RefSeq" id="WP_183471103.1">
    <property type="nucleotide sequence ID" value="NZ_JACIBX010000003.1"/>
</dbReference>
<reference evidence="1 2" key="1">
    <citation type="submission" date="2020-08" db="EMBL/GenBank/DDBJ databases">
        <title>Genomic Encyclopedia of Type Strains, Phase III (KMG-III): the genomes of soil and plant-associated and newly described type strains.</title>
        <authorList>
            <person name="Whitman W."/>
        </authorList>
    </citation>
    <scope>NUCLEOTIDE SEQUENCE [LARGE SCALE GENOMIC DNA]</scope>
    <source>
        <strain evidence="1 2">CECT 8572</strain>
    </source>
</reference>
<name>A0ABR6HMU1_9RHOB</name>
<dbReference type="Proteomes" id="UP000576152">
    <property type="component" value="Unassembled WGS sequence"/>
</dbReference>
<evidence type="ECO:0000313" key="1">
    <source>
        <dbReference type="EMBL" id="MBB3711770.1"/>
    </source>
</evidence>
<evidence type="ECO:0000313" key="2">
    <source>
        <dbReference type="Proteomes" id="UP000576152"/>
    </source>
</evidence>
<organism evidence="1 2">
    <name type="scientific">Limimaricola variabilis</name>
    <dbReference type="NCBI Taxonomy" id="1492771"/>
    <lineage>
        <taxon>Bacteria</taxon>
        <taxon>Pseudomonadati</taxon>
        <taxon>Pseudomonadota</taxon>
        <taxon>Alphaproteobacteria</taxon>
        <taxon>Rhodobacterales</taxon>
        <taxon>Paracoccaceae</taxon>
        <taxon>Limimaricola</taxon>
    </lineage>
</organism>
<keyword evidence="2" id="KW-1185">Reference proteome</keyword>
<proteinExistence type="predicted"/>
<gene>
    <name evidence="1" type="ORF">FHS00_001341</name>
</gene>
<protein>
    <submittedName>
        <fullName evidence="1">Uncharacterized protein</fullName>
    </submittedName>
</protein>